<dbReference type="HOGENOM" id="CLU_3007934_0_0_6"/>
<evidence type="ECO:0000313" key="3">
    <source>
        <dbReference type="Proteomes" id="UP000032266"/>
    </source>
</evidence>
<organism evidence="2 3">
    <name type="scientific">Gynuella sunshinyii YC6258</name>
    <dbReference type="NCBI Taxonomy" id="1445510"/>
    <lineage>
        <taxon>Bacteria</taxon>
        <taxon>Pseudomonadati</taxon>
        <taxon>Pseudomonadota</taxon>
        <taxon>Gammaproteobacteria</taxon>
        <taxon>Oceanospirillales</taxon>
        <taxon>Saccharospirillaceae</taxon>
        <taxon>Gynuella</taxon>
    </lineage>
</organism>
<protein>
    <submittedName>
        <fullName evidence="2">Uncharacterized protein</fullName>
    </submittedName>
</protein>
<keyword evidence="3" id="KW-1185">Reference proteome</keyword>
<feature type="transmembrane region" description="Helical" evidence="1">
    <location>
        <begin position="20"/>
        <end position="39"/>
    </location>
</feature>
<evidence type="ECO:0000313" key="2">
    <source>
        <dbReference type="EMBL" id="AJQ96921.1"/>
    </source>
</evidence>
<gene>
    <name evidence="2" type="ORF">YC6258_04889</name>
</gene>
<proteinExistence type="predicted"/>
<keyword evidence="1" id="KW-0812">Transmembrane</keyword>
<evidence type="ECO:0000256" key="1">
    <source>
        <dbReference type="SAM" id="Phobius"/>
    </source>
</evidence>
<keyword evidence="1" id="KW-0472">Membrane</keyword>
<dbReference type="EMBL" id="CP007142">
    <property type="protein sequence ID" value="AJQ96921.1"/>
    <property type="molecule type" value="Genomic_DNA"/>
</dbReference>
<keyword evidence="1" id="KW-1133">Transmembrane helix</keyword>
<dbReference type="STRING" id="1445510.YC6258_04889"/>
<dbReference type="KEGG" id="gsn:YC6258_04889"/>
<sequence>MTICLGIMNALAGSVSSEVLTGAAIFYCATVAWVTVRVLRGQDRLANSAAAFIDEK</sequence>
<accession>A0A0C5VRR0</accession>
<dbReference type="Proteomes" id="UP000032266">
    <property type="component" value="Chromosome"/>
</dbReference>
<dbReference type="AlphaFoldDB" id="A0A0C5VRR0"/>
<name>A0A0C5VRR0_9GAMM</name>
<reference evidence="2 3" key="1">
    <citation type="submission" date="2014-01" db="EMBL/GenBank/DDBJ databases">
        <title>Full genme sequencing of cellulolytic bacterium Gynuella sunshinyii YC6258T gen. nov., sp. nov.</title>
        <authorList>
            <person name="Khan H."/>
            <person name="Chung E.J."/>
            <person name="Chung Y.R."/>
        </authorList>
    </citation>
    <scope>NUCLEOTIDE SEQUENCE [LARGE SCALE GENOMIC DNA]</scope>
    <source>
        <strain evidence="2 3">YC6258</strain>
    </source>
</reference>